<dbReference type="InterPro" id="IPR036388">
    <property type="entry name" value="WH-like_DNA-bd_sf"/>
</dbReference>
<dbReference type="PANTHER" id="PTHR33164:SF43">
    <property type="entry name" value="HTH-TYPE TRANSCRIPTIONAL REPRESSOR YETL"/>
    <property type="match status" value="1"/>
</dbReference>
<dbReference type="Proteomes" id="UP000630097">
    <property type="component" value="Unassembled WGS sequence"/>
</dbReference>
<protein>
    <recommendedName>
        <fullName evidence="1">HTH marR-type domain-containing protein</fullName>
    </recommendedName>
</protein>
<dbReference type="Pfam" id="PF12802">
    <property type="entry name" value="MarR_2"/>
    <property type="match status" value="1"/>
</dbReference>
<dbReference type="GO" id="GO:0003700">
    <property type="term" value="F:DNA-binding transcription factor activity"/>
    <property type="evidence" value="ECO:0007669"/>
    <property type="project" value="InterPro"/>
</dbReference>
<dbReference type="PROSITE" id="PS50995">
    <property type="entry name" value="HTH_MARR_2"/>
    <property type="match status" value="1"/>
</dbReference>
<dbReference type="AlphaFoldDB" id="A0A8J3PRW7"/>
<dbReference type="SUPFAM" id="SSF46785">
    <property type="entry name" value="Winged helix' DNA-binding domain"/>
    <property type="match status" value="1"/>
</dbReference>
<dbReference type="InterPro" id="IPR039422">
    <property type="entry name" value="MarR/SlyA-like"/>
</dbReference>
<dbReference type="SMART" id="SM00347">
    <property type="entry name" value="HTH_MARR"/>
    <property type="match status" value="1"/>
</dbReference>
<dbReference type="InterPro" id="IPR000835">
    <property type="entry name" value="HTH_MarR-typ"/>
</dbReference>
<reference evidence="2 3" key="1">
    <citation type="submission" date="2021-01" db="EMBL/GenBank/DDBJ databases">
        <title>Whole genome shotgun sequence of Planotetraspora kaengkrachanensis NBRC 104272.</title>
        <authorList>
            <person name="Komaki H."/>
            <person name="Tamura T."/>
        </authorList>
    </citation>
    <scope>NUCLEOTIDE SEQUENCE [LARGE SCALE GENOMIC DNA]</scope>
    <source>
        <strain evidence="2 3">NBRC 104272</strain>
    </source>
</reference>
<keyword evidence="3" id="KW-1185">Reference proteome</keyword>
<feature type="domain" description="HTH marR-type" evidence="1">
    <location>
        <begin position="27"/>
        <end position="158"/>
    </location>
</feature>
<dbReference type="PRINTS" id="PR00598">
    <property type="entry name" value="HTHMARR"/>
</dbReference>
<organism evidence="2 3">
    <name type="scientific">Planotetraspora kaengkrachanensis</name>
    <dbReference type="NCBI Taxonomy" id="575193"/>
    <lineage>
        <taxon>Bacteria</taxon>
        <taxon>Bacillati</taxon>
        <taxon>Actinomycetota</taxon>
        <taxon>Actinomycetes</taxon>
        <taxon>Streptosporangiales</taxon>
        <taxon>Streptosporangiaceae</taxon>
        <taxon>Planotetraspora</taxon>
    </lineage>
</organism>
<dbReference type="InterPro" id="IPR036390">
    <property type="entry name" value="WH_DNA-bd_sf"/>
</dbReference>
<dbReference type="EMBL" id="BONV01000005">
    <property type="protein sequence ID" value="GIG78829.1"/>
    <property type="molecule type" value="Genomic_DNA"/>
</dbReference>
<sequence>MESPSAGSRPYQDQDQDQNRAVPIALVLGGGSLLNQVGRELRTAVESRLAPFDVTSQQAALLLHAARQEASPNQLAPQLGTDTAGMTRLLDRLEDKGLVRRRRHPGDRRSIVIEVTDEGRAIVPRLAPVFGRVTGRLLAGFTETEVRELTGMLQRMLENLTGTGAEALS</sequence>
<evidence type="ECO:0000259" key="1">
    <source>
        <dbReference type="PROSITE" id="PS50995"/>
    </source>
</evidence>
<evidence type="ECO:0000313" key="3">
    <source>
        <dbReference type="Proteomes" id="UP000630097"/>
    </source>
</evidence>
<comment type="caution">
    <text evidence="2">The sequence shown here is derived from an EMBL/GenBank/DDBJ whole genome shotgun (WGS) entry which is preliminary data.</text>
</comment>
<dbReference type="PANTHER" id="PTHR33164">
    <property type="entry name" value="TRANSCRIPTIONAL REGULATOR, MARR FAMILY"/>
    <property type="match status" value="1"/>
</dbReference>
<dbReference type="RefSeq" id="WP_203882289.1">
    <property type="nucleotide sequence ID" value="NZ_BAABHH010000007.1"/>
</dbReference>
<gene>
    <name evidence="2" type="ORF">Pka01_19560</name>
</gene>
<dbReference type="Gene3D" id="1.10.10.10">
    <property type="entry name" value="Winged helix-like DNA-binding domain superfamily/Winged helix DNA-binding domain"/>
    <property type="match status" value="1"/>
</dbReference>
<dbReference type="GO" id="GO:0006950">
    <property type="term" value="P:response to stress"/>
    <property type="evidence" value="ECO:0007669"/>
    <property type="project" value="TreeGrafter"/>
</dbReference>
<name>A0A8J3PRW7_9ACTN</name>
<proteinExistence type="predicted"/>
<evidence type="ECO:0000313" key="2">
    <source>
        <dbReference type="EMBL" id="GIG78829.1"/>
    </source>
</evidence>
<accession>A0A8J3PRW7</accession>